<evidence type="ECO:0000256" key="1">
    <source>
        <dbReference type="ARBA" id="ARBA00022729"/>
    </source>
</evidence>
<dbReference type="GeneID" id="129323811"/>
<feature type="region of interest" description="Disordered" evidence="2">
    <location>
        <begin position="406"/>
        <end position="434"/>
    </location>
</feature>
<evidence type="ECO:0000256" key="2">
    <source>
        <dbReference type="SAM" id="MobiDB-lite"/>
    </source>
</evidence>
<dbReference type="AlphaFoldDB" id="A0AA97KNX6"/>
<keyword evidence="3" id="KW-1185">Reference proteome</keyword>
<evidence type="ECO:0000313" key="3">
    <source>
        <dbReference type="Proteomes" id="UP001190640"/>
    </source>
</evidence>
<dbReference type="Proteomes" id="UP001190640">
    <property type="component" value="Chromosome 1"/>
</dbReference>
<dbReference type="KEGG" id="emc:129323811"/>
<protein>
    <submittedName>
        <fullName evidence="4">Fibrocystin-like</fullName>
    </submittedName>
</protein>
<dbReference type="InterPro" id="IPR052387">
    <property type="entry name" value="Fibrocystin"/>
</dbReference>
<dbReference type="PANTHER" id="PTHR46769">
    <property type="entry name" value="POLYCYSTIC KIDNEY AND HEPATIC DISEASE 1 (AUTOSOMAL RECESSIVE)-LIKE 1"/>
    <property type="match status" value="1"/>
</dbReference>
<evidence type="ECO:0000313" key="4">
    <source>
        <dbReference type="RefSeq" id="XP_054826519.1"/>
    </source>
</evidence>
<dbReference type="RefSeq" id="XP_054826519.1">
    <property type="nucleotide sequence ID" value="XM_054970544.1"/>
</dbReference>
<gene>
    <name evidence="4" type="primary">LOC129323811</name>
</gene>
<organism evidence="3 4">
    <name type="scientific">Eublepharis macularius</name>
    <name type="common">Leopard gecko</name>
    <name type="synonym">Cyrtodactylus macularius</name>
    <dbReference type="NCBI Taxonomy" id="481883"/>
    <lineage>
        <taxon>Eukaryota</taxon>
        <taxon>Metazoa</taxon>
        <taxon>Chordata</taxon>
        <taxon>Craniata</taxon>
        <taxon>Vertebrata</taxon>
        <taxon>Euteleostomi</taxon>
        <taxon>Lepidosauria</taxon>
        <taxon>Squamata</taxon>
        <taxon>Bifurcata</taxon>
        <taxon>Gekkota</taxon>
        <taxon>Eublepharidae</taxon>
        <taxon>Eublepharinae</taxon>
        <taxon>Eublepharis</taxon>
    </lineage>
</organism>
<sequence length="561" mass="62152">MVVLESIDTDPSPEKLPPPMLVTGTFVDFFSDAVASGHAVEHSSIFYSILPSNKLSNICFASPVAQSLKIYVNGGHNATRILLAIFYDEPRSVRVFVKGKYISPTVSFSSFSSANAVTGDNYFNFQENLLYVAIHQEDPIEIHSQNSLHVAFTIAETIGAEIQATVIQRLAVFLQIGYSQIRTVHNSSGSENMLKIIADNAAKRKHQCSTMKSCMFNRHRAVQQKSRIGSSQPSLPGIGLRVLILEISDPPSFLSDNLVSSFPSERLNSLANVLVNAQQVGQLQQALNLPVDSLVVTVSASSTPAEGNTRNGSSATQRSCLYVRPYNLSLWIQPSDGVVEKQLPRQPQVIFLDKQGRRVLTLGFPSKSWIVTAHLQGNPEAVLKASAVVLGSVVLCWFKQSKRNRKNKIKRTSKNKKFFQGQPNPQPSQVDSHCFGEANKHDITAKREDLKLYEQTENTTEPLKKLHQHSLNNTSARTVNDVRKGHQSHGGKPVCSSLELQQLGIKDFNDWKQTNQQIYDYAQWKKMKERQLADEGCQRHSTKSATRSGGGVRGKQEVTVA</sequence>
<reference evidence="4" key="1">
    <citation type="submission" date="2025-08" db="UniProtKB">
        <authorList>
            <consortium name="RefSeq"/>
        </authorList>
    </citation>
    <scope>IDENTIFICATION</scope>
    <source>
        <tissue evidence="4">Blood</tissue>
    </source>
</reference>
<dbReference type="PANTHER" id="PTHR46769:SF1">
    <property type="entry name" value="FIBROCYSTIN"/>
    <property type="match status" value="1"/>
</dbReference>
<name>A0AA97KNX6_EUBMA</name>
<feature type="compositionally biased region" description="Polar residues" evidence="2">
    <location>
        <begin position="421"/>
        <end position="431"/>
    </location>
</feature>
<feature type="compositionally biased region" description="Basic residues" evidence="2">
    <location>
        <begin position="406"/>
        <end position="417"/>
    </location>
</feature>
<proteinExistence type="predicted"/>
<feature type="region of interest" description="Disordered" evidence="2">
    <location>
        <begin position="532"/>
        <end position="561"/>
    </location>
</feature>
<keyword evidence="1" id="KW-0732">Signal</keyword>
<accession>A0AA97KNX6</accession>